<evidence type="ECO:0000313" key="1">
    <source>
        <dbReference type="EMBL" id="EMT54865.1"/>
    </source>
</evidence>
<organism evidence="1 2">
    <name type="scientific">Brevibacillus borstelensis AK1</name>
    <dbReference type="NCBI Taxonomy" id="1300222"/>
    <lineage>
        <taxon>Bacteria</taxon>
        <taxon>Bacillati</taxon>
        <taxon>Bacillota</taxon>
        <taxon>Bacilli</taxon>
        <taxon>Bacillales</taxon>
        <taxon>Paenibacillaceae</taxon>
        <taxon>Brevibacillus</taxon>
    </lineage>
</organism>
<dbReference type="OrthoDB" id="2467758at2"/>
<protein>
    <submittedName>
        <fullName evidence="1">Uncharacterized protein</fullName>
    </submittedName>
</protein>
<evidence type="ECO:0000313" key="2">
    <source>
        <dbReference type="Proteomes" id="UP000012081"/>
    </source>
</evidence>
<keyword evidence="2" id="KW-1185">Reference proteome</keyword>
<dbReference type="Proteomes" id="UP000012081">
    <property type="component" value="Unassembled WGS sequence"/>
</dbReference>
<dbReference type="AlphaFoldDB" id="M8EHB9"/>
<comment type="caution">
    <text evidence="1">The sequence shown here is derived from an EMBL/GenBank/DDBJ whole genome shotgun (WGS) entry which is preliminary data.</text>
</comment>
<gene>
    <name evidence="1" type="ORF">I532_04635</name>
</gene>
<dbReference type="STRING" id="1300222.I532_04635"/>
<accession>M8EHB9</accession>
<reference evidence="1 2" key="1">
    <citation type="submission" date="2013-03" db="EMBL/GenBank/DDBJ databases">
        <title>Assembly of a new bacterial strain Brevibacillus borstelensis AK1.</title>
        <authorList>
            <person name="Rajan I."/>
            <person name="PoliReddy D."/>
            <person name="Sugumar T."/>
            <person name="Rathinam K."/>
            <person name="Alqarawi S."/>
            <person name="Khalil A.B."/>
            <person name="Sivakumar N."/>
        </authorList>
    </citation>
    <scope>NUCLEOTIDE SEQUENCE [LARGE SCALE GENOMIC DNA]</scope>
    <source>
        <strain evidence="1 2">AK1</strain>
    </source>
</reference>
<dbReference type="EMBL" id="APBN01000001">
    <property type="protein sequence ID" value="EMT54865.1"/>
    <property type="molecule type" value="Genomic_DNA"/>
</dbReference>
<dbReference type="PATRIC" id="fig|1300222.3.peg.960"/>
<sequence length="177" mass="20958">MDFLQKTPAEIWRMLIPPANWMFCEEMPEDEMIFHYRDSIYFINEDGSVLALPKPACFEQLDLETLLEWLATSEETVDFDDNGEFDYGFVLKQMGFVVPTRRPRETSSFQIEIINTVLPQSMCTRYELKKVSFIFALYHALMRCHELNRRSGWEYEHEIKSITKLEQNQIGGLRLNL</sequence>
<dbReference type="RefSeq" id="WP_003386706.1">
    <property type="nucleotide sequence ID" value="NZ_APBN01000001.1"/>
</dbReference>
<name>M8EHB9_9BACL</name>
<proteinExistence type="predicted"/>